<comment type="similarity">
    <text evidence="1">Belongs to the KIN17 family.</text>
</comment>
<dbReference type="FunFam" id="1.10.10.2030:FF:000001">
    <property type="entry name" value="DNA/RNA-binding protein KIN17, putative"/>
    <property type="match status" value="1"/>
</dbReference>
<dbReference type="AlphaFoldDB" id="A0A0G2FX87"/>
<keyword evidence="3" id="KW-0863">Zinc-finger</keyword>
<dbReference type="EMBL" id="LCWF01000161">
    <property type="protein sequence ID" value="KKY16398.1"/>
    <property type="molecule type" value="Genomic_DNA"/>
</dbReference>
<dbReference type="Gene3D" id="1.10.10.2030">
    <property type="entry name" value="DNA/RNA-binding protein Kin17, conserved domain"/>
    <property type="match status" value="1"/>
</dbReference>
<reference evidence="7 8" key="2">
    <citation type="submission" date="2015-05" db="EMBL/GenBank/DDBJ databases">
        <authorList>
            <person name="Morales-Cruz A."/>
            <person name="Amrine K.C."/>
            <person name="Cantu D."/>
        </authorList>
    </citation>
    <scope>NUCLEOTIDE SEQUENCE [LARGE SCALE GENOMIC DNA]</scope>
    <source>
        <strain evidence="7">UCRPC4</strain>
    </source>
</reference>
<dbReference type="InterPro" id="IPR019447">
    <property type="entry name" value="DNA/RNA-bd_Kin17_WH-like_dom"/>
</dbReference>
<dbReference type="OrthoDB" id="4206325at2759"/>
<dbReference type="Pfam" id="PF10357">
    <property type="entry name" value="WH_KIN17"/>
    <property type="match status" value="1"/>
</dbReference>
<dbReference type="Proteomes" id="UP000053317">
    <property type="component" value="Unassembled WGS sequence"/>
</dbReference>
<feature type="compositionally biased region" description="Polar residues" evidence="5">
    <location>
        <begin position="243"/>
        <end position="253"/>
    </location>
</feature>
<dbReference type="InterPro" id="IPR013087">
    <property type="entry name" value="Znf_C2H2_type"/>
</dbReference>
<sequence>MPKAEAGSTKAIANAMKAKGLQRLRWYCQVCEKQCRDENGFKQHTSSEVHVRRMQAVSTNSNQVINEYSNQFLKDFIQLLRTSHGEKRIHINRFYQEYIANKSHIHMNSTKWHSLTNLAQYLGREGICRVDEEEPGENGRGGIFISWIDNSPEALRRQEAIRKKERQDRGDEEREQMLIRAQIARAQRDKGIDGDDDSGDEGNDQTRELKREAGEKLKLSFAPKISSTPKPPNPSIMDKDNPSAISADQQADPKSSAAPSTSTSLAASPSSPLSRPPSQDFSTPAPSTPQISIKPKNVFNSVKKPNPLAGKKSSAGIPQQRPMSEAERIMKEELERKRLREERMNGGGGKRLKLG</sequence>
<organism evidence="7 8">
    <name type="scientific">Phaeomoniella chlamydospora</name>
    <name type="common">Phaeoacremonium chlamydosporum</name>
    <dbReference type="NCBI Taxonomy" id="158046"/>
    <lineage>
        <taxon>Eukaryota</taxon>
        <taxon>Fungi</taxon>
        <taxon>Dikarya</taxon>
        <taxon>Ascomycota</taxon>
        <taxon>Pezizomycotina</taxon>
        <taxon>Eurotiomycetes</taxon>
        <taxon>Chaetothyriomycetidae</taxon>
        <taxon>Phaeomoniellales</taxon>
        <taxon>Phaeomoniellaceae</taxon>
        <taxon>Phaeomoniella</taxon>
    </lineage>
</organism>
<dbReference type="GO" id="GO:0006260">
    <property type="term" value="P:DNA replication"/>
    <property type="evidence" value="ECO:0007669"/>
    <property type="project" value="TreeGrafter"/>
</dbReference>
<feature type="compositionally biased region" description="Acidic residues" evidence="5">
    <location>
        <begin position="194"/>
        <end position="203"/>
    </location>
</feature>
<dbReference type="InterPro" id="IPR037321">
    <property type="entry name" value="KIN17-like"/>
</dbReference>
<dbReference type="GO" id="GO:0005634">
    <property type="term" value="C:nucleus"/>
    <property type="evidence" value="ECO:0007669"/>
    <property type="project" value="TreeGrafter"/>
</dbReference>
<dbReference type="PROSITE" id="PS00028">
    <property type="entry name" value="ZINC_FINGER_C2H2_1"/>
    <property type="match status" value="1"/>
</dbReference>
<feature type="region of interest" description="Disordered" evidence="5">
    <location>
        <begin position="184"/>
        <end position="355"/>
    </location>
</feature>
<evidence type="ECO:0000256" key="3">
    <source>
        <dbReference type="ARBA" id="ARBA00022771"/>
    </source>
</evidence>
<dbReference type="Pfam" id="PF25095">
    <property type="entry name" value="C2H2-zf_KIN17"/>
    <property type="match status" value="1"/>
</dbReference>
<proteinExistence type="inferred from homology"/>
<evidence type="ECO:0000313" key="7">
    <source>
        <dbReference type="EMBL" id="KKY16398.1"/>
    </source>
</evidence>
<gene>
    <name evidence="7" type="ORF">UCRPC4_g05907</name>
</gene>
<dbReference type="SUPFAM" id="SSF57667">
    <property type="entry name" value="beta-beta-alpha zinc fingers"/>
    <property type="match status" value="1"/>
</dbReference>
<evidence type="ECO:0000256" key="1">
    <source>
        <dbReference type="ARBA" id="ARBA00008517"/>
    </source>
</evidence>
<feature type="compositionally biased region" description="Basic and acidic residues" evidence="5">
    <location>
        <begin position="324"/>
        <end position="344"/>
    </location>
</feature>
<dbReference type="GO" id="GO:0008270">
    <property type="term" value="F:zinc ion binding"/>
    <property type="evidence" value="ECO:0007669"/>
    <property type="project" value="UniProtKB-KW"/>
</dbReference>
<dbReference type="InterPro" id="IPR056767">
    <property type="entry name" value="C2H2-Znf_KIN17"/>
</dbReference>
<evidence type="ECO:0000256" key="2">
    <source>
        <dbReference type="ARBA" id="ARBA00022723"/>
    </source>
</evidence>
<keyword evidence="8" id="KW-1185">Reference proteome</keyword>
<evidence type="ECO:0000313" key="8">
    <source>
        <dbReference type="Proteomes" id="UP000053317"/>
    </source>
</evidence>
<feature type="compositionally biased region" description="Polar residues" evidence="5">
    <location>
        <begin position="279"/>
        <end position="291"/>
    </location>
</feature>
<comment type="caution">
    <text evidence="7">The sequence shown here is derived from an EMBL/GenBank/DDBJ whole genome shotgun (WGS) entry which is preliminary data.</text>
</comment>
<name>A0A0G2FX87_PHACM</name>
<reference evidence="7 8" key="1">
    <citation type="submission" date="2015-05" db="EMBL/GenBank/DDBJ databases">
        <title>Distinctive expansion of gene families associated with plant cell wall degradation and secondary metabolism in the genomes of grapevine trunk pathogens.</title>
        <authorList>
            <person name="Lawrence D.P."/>
            <person name="Travadon R."/>
            <person name="Rolshausen P.E."/>
            <person name="Baumgartner K."/>
        </authorList>
    </citation>
    <scope>NUCLEOTIDE SEQUENCE [LARGE SCALE GENOMIC DNA]</scope>
    <source>
        <strain evidence="7">UCRPC4</strain>
    </source>
</reference>
<feature type="compositionally biased region" description="Low complexity" evidence="5">
    <location>
        <begin position="255"/>
        <end position="278"/>
    </location>
</feature>
<protein>
    <submittedName>
        <fullName evidence="7">Putative zinc finger protein rts2</fullName>
    </submittedName>
</protein>
<dbReference type="GO" id="GO:0003690">
    <property type="term" value="F:double-stranded DNA binding"/>
    <property type="evidence" value="ECO:0007669"/>
    <property type="project" value="TreeGrafter"/>
</dbReference>
<evidence type="ECO:0000256" key="4">
    <source>
        <dbReference type="ARBA" id="ARBA00022833"/>
    </source>
</evidence>
<dbReference type="InterPro" id="IPR038254">
    <property type="entry name" value="KIN17_WH-like_sf"/>
</dbReference>
<keyword evidence="4" id="KW-0862">Zinc</keyword>
<dbReference type="PANTHER" id="PTHR12805">
    <property type="entry name" value="KIN17 KIN, ANTIGENIC DETERMINANT OF RECA PROTEIN HOMOLOG"/>
    <property type="match status" value="1"/>
</dbReference>
<dbReference type="SMART" id="SM01253">
    <property type="entry name" value="Kin17_mid"/>
    <property type="match status" value="1"/>
</dbReference>
<feature type="compositionally biased region" description="Basic and acidic residues" evidence="5">
    <location>
        <begin position="204"/>
        <end position="218"/>
    </location>
</feature>
<dbReference type="PANTHER" id="PTHR12805:SF0">
    <property type="entry name" value="DNA_RNA-BINDING PROTEIN KIN17"/>
    <property type="match status" value="1"/>
</dbReference>
<accession>A0A0G2FX87</accession>
<keyword evidence="2" id="KW-0479">Metal-binding</keyword>
<feature type="domain" description="C2H2-type" evidence="6">
    <location>
        <begin position="28"/>
        <end position="50"/>
    </location>
</feature>
<evidence type="ECO:0000256" key="5">
    <source>
        <dbReference type="SAM" id="MobiDB-lite"/>
    </source>
</evidence>
<evidence type="ECO:0000259" key="6">
    <source>
        <dbReference type="PROSITE" id="PS00028"/>
    </source>
</evidence>
<dbReference type="InterPro" id="IPR036236">
    <property type="entry name" value="Znf_C2H2_sf"/>
</dbReference>
<dbReference type="GO" id="GO:0006974">
    <property type="term" value="P:DNA damage response"/>
    <property type="evidence" value="ECO:0007669"/>
    <property type="project" value="TreeGrafter"/>
</dbReference>